<organism evidence="1 2">
    <name type="scientific">Bodo saltans</name>
    <name type="common">Flagellated protozoan</name>
    <dbReference type="NCBI Taxonomy" id="75058"/>
    <lineage>
        <taxon>Eukaryota</taxon>
        <taxon>Discoba</taxon>
        <taxon>Euglenozoa</taxon>
        <taxon>Kinetoplastea</taxon>
        <taxon>Metakinetoplastina</taxon>
        <taxon>Eubodonida</taxon>
        <taxon>Bodonidae</taxon>
        <taxon>Bodo</taxon>
    </lineage>
</organism>
<dbReference type="Proteomes" id="UP000051952">
    <property type="component" value="Unassembled WGS sequence"/>
</dbReference>
<gene>
    <name evidence="1" type="ORF">BSAL_72090</name>
</gene>
<dbReference type="AlphaFoldDB" id="A0A0S4IX38"/>
<evidence type="ECO:0000313" key="2">
    <source>
        <dbReference type="Proteomes" id="UP000051952"/>
    </source>
</evidence>
<dbReference type="EMBL" id="CYKH01000569">
    <property type="protein sequence ID" value="CUG06240.1"/>
    <property type="molecule type" value="Genomic_DNA"/>
</dbReference>
<reference evidence="2" key="1">
    <citation type="submission" date="2015-09" db="EMBL/GenBank/DDBJ databases">
        <authorList>
            <consortium name="Pathogen Informatics"/>
        </authorList>
    </citation>
    <scope>NUCLEOTIDE SEQUENCE [LARGE SCALE GENOMIC DNA]</scope>
    <source>
        <strain evidence="2">Lake Konstanz</strain>
    </source>
</reference>
<dbReference type="OrthoDB" id="276985at2759"/>
<keyword evidence="2" id="KW-1185">Reference proteome</keyword>
<protein>
    <submittedName>
        <fullName evidence="1">Uncharacterized protein</fullName>
    </submittedName>
</protein>
<evidence type="ECO:0000313" key="1">
    <source>
        <dbReference type="EMBL" id="CUG06240.1"/>
    </source>
</evidence>
<sequence>MRQMMLAFFPPCTPLKELINMLRSTFGRLAAKSLVASATASAAPAVLASNRAIARILATSAVTAFPVSVADSAVLKTKGEGAAGAAALLGRSQILLSKRQDLTSAKVALADADAAAKVTAGSASPLAAQLHRLALVTRTRIFNILLDEQESLFANGAAKEADVSTARGLVRAAYADLLKASPKDSLSALGAAEFELYEGNAQKAKELFGEVECLLAGDSAAASKSSSVSAAAAIAFRFRSAINAASTAGESLSSKLLEQTRAQIATGASPISDADAEALRSELQTESSFSHEELSLFAVVVDAAEAGVHPGEFFPLKENYNVWASTEATSLHHTVQQFVEGESVAVSASTVAAIRNAKHSSSFFASEADLKKVLTGSKGGDVLDAIEQAFGNGPTSALSSHDVAFQEALNAIDGSKAEDASTTVAKLNRQIGYRTTVNKAIALDRLNEPHEALALLDGVIASNEYLYMWKAFLARGRIRQNLGLVADGDADFKTLFGLRSPYAKADIPLRDEHRTKSLF</sequence>
<dbReference type="OMA" id="CWLVEMA"/>
<accession>A0A0S4IX38</accession>
<proteinExistence type="predicted"/>
<name>A0A0S4IX38_BODSA</name>
<dbReference type="VEuPathDB" id="TriTrypDB:BSAL_72090"/>